<comment type="caution">
    <text evidence="1">The sequence shown here is derived from an EMBL/GenBank/DDBJ whole genome shotgun (WGS) entry which is preliminary data.</text>
</comment>
<dbReference type="Proteomes" id="UP001372834">
    <property type="component" value="Unassembled WGS sequence"/>
</dbReference>
<protein>
    <submittedName>
        <fullName evidence="1">Uncharacterized protein</fullName>
    </submittedName>
</protein>
<dbReference type="EMBL" id="JAWJWE010000003">
    <property type="protein sequence ID" value="KAK6639413.1"/>
    <property type="molecule type" value="Genomic_DNA"/>
</dbReference>
<reference evidence="1 2" key="1">
    <citation type="submission" date="2023-10" db="EMBL/GenBank/DDBJ databases">
        <title>Genomes of two closely related lineages of the louse Polyplax serrata with different host specificities.</title>
        <authorList>
            <person name="Martinu J."/>
            <person name="Tarabai H."/>
            <person name="Stefka J."/>
            <person name="Hypsa V."/>
        </authorList>
    </citation>
    <scope>NUCLEOTIDE SEQUENCE [LARGE SCALE GENOMIC DNA]</scope>
    <source>
        <strain evidence="1">HR10_N</strain>
    </source>
</reference>
<evidence type="ECO:0000313" key="1">
    <source>
        <dbReference type="EMBL" id="KAK6639413.1"/>
    </source>
</evidence>
<sequence length="87" mass="9873">MASLEAKNDVYYASLQDLLCYRFGLLDFIANGSAHLKCSSDNVNLQVTHPWSSHQSRLNQRGTKIDLWGKEPLQNDSIRINHSVADR</sequence>
<dbReference type="AlphaFoldDB" id="A0AAN8PMM1"/>
<accession>A0AAN8PMM1</accession>
<gene>
    <name evidence="1" type="ORF">RUM43_007686</name>
</gene>
<proteinExistence type="predicted"/>
<evidence type="ECO:0000313" key="2">
    <source>
        <dbReference type="Proteomes" id="UP001372834"/>
    </source>
</evidence>
<organism evidence="1 2">
    <name type="scientific">Polyplax serrata</name>
    <name type="common">Common mouse louse</name>
    <dbReference type="NCBI Taxonomy" id="468196"/>
    <lineage>
        <taxon>Eukaryota</taxon>
        <taxon>Metazoa</taxon>
        <taxon>Ecdysozoa</taxon>
        <taxon>Arthropoda</taxon>
        <taxon>Hexapoda</taxon>
        <taxon>Insecta</taxon>
        <taxon>Pterygota</taxon>
        <taxon>Neoptera</taxon>
        <taxon>Paraneoptera</taxon>
        <taxon>Psocodea</taxon>
        <taxon>Troctomorpha</taxon>
        <taxon>Phthiraptera</taxon>
        <taxon>Anoplura</taxon>
        <taxon>Polyplacidae</taxon>
        <taxon>Polyplax</taxon>
    </lineage>
</organism>
<name>A0AAN8PMM1_POLSC</name>